<dbReference type="Proteomes" id="UP001270362">
    <property type="component" value="Unassembled WGS sequence"/>
</dbReference>
<evidence type="ECO:0000313" key="3">
    <source>
        <dbReference type="Proteomes" id="UP001270362"/>
    </source>
</evidence>
<sequence>MHLIRRLQLLAVVGYLHTHGSTRHGNTAGSSSYQGLDFENHKPASSAGSATTQLQQCQVVLLAASALARFGLCLPEVAAAAGRAEVAAARPGPPANF</sequence>
<feature type="compositionally biased region" description="Polar residues" evidence="1">
    <location>
        <begin position="23"/>
        <end position="34"/>
    </location>
</feature>
<accession>A0AAE0X5Y7</accession>
<dbReference type="EMBL" id="JAULSO010000003">
    <property type="protein sequence ID" value="KAK3685569.1"/>
    <property type="molecule type" value="Genomic_DNA"/>
</dbReference>
<name>A0AAE0X5Y7_9PEZI</name>
<reference evidence="2" key="1">
    <citation type="journal article" date="2023" name="Mol. Phylogenet. Evol.">
        <title>Genome-scale phylogeny and comparative genomics of the fungal order Sordariales.</title>
        <authorList>
            <person name="Hensen N."/>
            <person name="Bonometti L."/>
            <person name="Westerberg I."/>
            <person name="Brannstrom I.O."/>
            <person name="Guillou S."/>
            <person name="Cros-Aarteil S."/>
            <person name="Calhoun S."/>
            <person name="Haridas S."/>
            <person name="Kuo A."/>
            <person name="Mondo S."/>
            <person name="Pangilinan J."/>
            <person name="Riley R."/>
            <person name="LaButti K."/>
            <person name="Andreopoulos B."/>
            <person name="Lipzen A."/>
            <person name="Chen C."/>
            <person name="Yan M."/>
            <person name="Daum C."/>
            <person name="Ng V."/>
            <person name="Clum A."/>
            <person name="Steindorff A."/>
            <person name="Ohm R.A."/>
            <person name="Martin F."/>
            <person name="Silar P."/>
            <person name="Natvig D.O."/>
            <person name="Lalanne C."/>
            <person name="Gautier V."/>
            <person name="Ament-Velasquez S.L."/>
            <person name="Kruys A."/>
            <person name="Hutchinson M.I."/>
            <person name="Powell A.J."/>
            <person name="Barry K."/>
            <person name="Miller A.N."/>
            <person name="Grigoriev I.V."/>
            <person name="Debuchy R."/>
            <person name="Gladieux P."/>
            <person name="Hiltunen Thoren M."/>
            <person name="Johannesson H."/>
        </authorList>
    </citation>
    <scope>NUCLEOTIDE SEQUENCE</scope>
    <source>
        <strain evidence="2">CBS 314.62</strain>
    </source>
</reference>
<keyword evidence="3" id="KW-1185">Reference proteome</keyword>
<comment type="caution">
    <text evidence="2">The sequence shown here is derived from an EMBL/GenBank/DDBJ whole genome shotgun (WGS) entry which is preliminary data.</text>
</comment>
<gene>
    <name evidence="2" type="ORF">B0T22DRAFT_466004</name>
</gene>
<protein>
    <submittedName>
        <fullName evidence="2">Uncharacterized protein</fullName>
    </submittedName>
</protein>
<evidence type="ECO:0000256" key="1">
    <source>
        <dbReference type="SAM" id="MobiDB-lite"/>
    </source>
</evidence>
<proteinExistence type="predicted"/>
<organism evidence="2 3">
    <name type="scientific">Podospora appendiculata</name>
    <dbReference type="NCBI Taxonomy" id="314037"/>
    <lineage>
        <taxon>Eukaryota</taxon>
        <taxon>Fungi</taxon>
        <taxon>Dikarya</taxon>
        <taxon>Ascomycota</taxon>
        <taxon>Pezizomycotina</taxon>
        <taxon>Sordariomycetes</taxon>
        <taxon>Sordariomycetidae</taxon>
        <taxon>Sordariales</taxon>
        <taxon>Podosporaceae</taxon>
        <taxon>Podospora</taxon>
    </lineage>
</organism>
<evidence type="ECO:0000313" key="2">
    <source>
        <dbReference type="EMBL" id="KAK3685569.1"/>
    </source>
</evidence>
<feature type="region of interest" description="Disordered" evidence="1">
    <location>
        <begin position="22"/>
        <end position="49"/>
    </location>
</feature>
<reference evidence="2" key="2">
    <citation type="submission" date="2023-06" db="EMBL/GenBank/DDBJ databases">
        <authorList>
            <consortium name="Lawrence Berkeley National Laboratory"/>
            <person name="Haridas S."/>
            <person name="Hensen N."/>
            <person name="Bonometti L."/>
            <person name="Westerberg I."/>
            <person name="Brannstrom I.O."/>
            <person name="Guillou S."/>
            <person name="Cros-Aarteil S."/>
            <person name="Calhoun S."/>
            <person name="Kuo A."/>
            <person name="Mondo S."/>
            <person name="Pangilinan J."/>
            <person name="Riley R."/>
            <person name="Labutti K."/>
            <person name="Andreopoulos B."/>
            <person name="Lipzen A."/>
            <person name="Chen C."/>
            <person name="Yanf M."/>
            <person name="Daum C."/>
            <person name="Ng V."/>
            <person name="Clum A."/>
            <person name="Steindorff A."/>
            <person name="Ohm R."/>
            <person name="Martin F."/>
            <person name="Silar P."/>
            <person name="Natvig D."/>
            <person name="Lalanne C."/>
            <person name="Gautier V."/>
            <person name="Ament-Velasquez S.L."/>
            <person name="Kruys A."/>
            <person name="Hutchinson M.I."/>
            <person name="Powell A.J."/>
            <person name="Barry K."/>
            <person name="Miller A.N."/>
            <person name="Grigoriev I.V."/>
            <person name="Debuchy R."/>
            <person name="Gladieux P."/>
            <person name="Thoren M.H."/>
            <person name="Johannesson H."/>
        </authorList>
    </citation>
    <scope>NUCLEOTIDE SEQUENCE</scope>
    <source>
        <strain evidence="2">CBS 314.62</strain>
    </source>
</reference>
<dbReference type="AlphaFoldDB" id="A0AAE0X5Y7"/>